<accession>K9U3Y4</accession>
<organism evidence="2 3">
    <name type="scientific">Chroococcidiopsis thermalis (strain PCC 7203)</name>
    <dbReference type="NCBI Taxonomy" id="251229"/>
    <lineage>
        <taxon>Bacteria</taxon>
        <taxon>Bacillati</taxon>
        <taxon>Cyanobacteriota</taxon>
        <taxon>Cyanophyceae</taxon>
        <taxon>Chroococcidiopsidales</taxon>
        <taxon>Chroococcidiopsidaceae</taxon>
        <taxon>Chroococcidiopsis</taxon>
    </lineage>
</organism>
<dbReference type="RefSeq" id="WP_015156082.1">
    <property type="nucleotide sequence ID" value="NC_019695.1"/>
</dbReference>
<dbReference type="HOGENOM" id="CLU_2179161_0_0_3"/>
<dbReference type="OrthoDB" id="9902715at2"/>
<proteinExistence type="predicted"/>
<sequence length="109" mass="12099">MRGNTIGIELEPEDIELLTRIERETGKSIHQLTGEAIKNTYIKKSDSDGDGGTALLEAIDKIGKQVQQVMVAVERQRQEIELFSGSSKNHLRQSTPPPPRIVFIPSTES</sequence>
<feature type="compositionally biased region" description="Polar residues" evidence="1">
    <location>
        <begin position="84"/>
        <end position="94"/>
    </location>
</feature>
<dbReference type="KEGG" id="cthe:Chro_4136"/>
<gene>
    <name evidence="2" type="ORF">Chro_4136</name>
</gene>
<keyword evidence="3" id="KW-1185">Reference proteome</keyword>
<reference evidence="2 3" key="1">
    <citation type="submission" date="2012-06" db="EMBL/GenBank/DDBJ databases">
        <title>Finished chromosome of genome of Chroococcidiopsis thermalis PCC 7203.</title>
        <authorList>
            <consortium name="US DOE Joint Genome Institute"/>
            <person name="Gugger M."/>
            <person name="Coursin T."/>
            <person name="Rippka R."/>
            <person name="Tandeau De Marsac N."/>
            <person name="Huntemann M."/>
            <person name="Wei C.-L."/>
            <person name="Han J."/>
            <person name="Detter J.C."/>
            <person name="Han C."/>
            <person name="Tapia R."/>
            <person name="Davenport K."/>
            <person name="Daligault H."/>
            <person name="Erkkila T."/>
            <person name="Gu W."/>
            <person name="Munk A.C.C."/>
            <person name="Teshima H."/>
            <person name="Xu Y."/>
            <person name="Chain P."/>
            <person name="Chen A."/>
            <person name="Krypides N."/>
            <person name="Mavromatis K."/>
            <person name="Markowitz V."/>
            <person name="Szeto E."/>
            <person name="Ivanova N."/>
            <person name="Mikhailova N."/>
            <person name="Ovchinnikova G."/>
            <person name="Pagani I."/>
            <person name="Pati A."/>
            <person name="Goodwin L."/>
            <person name="Peters L."/>
            <person name="Pitluck S."/>
            <person name="Woyke T."/>
            <person name="Kerfeld C."/>
        </authorList>
    </citation>
    <scope>NUCLEOTIDE SEQUENCE [LARGE SCALE GENOMIC DNA]</scope>
    <source>
        <strain evidence="2 3">PCC 7203</strain>
    </source>
</reference>
<evidence type="ECO:0000313" key="3">
    <source>
        <dbReference type="Proteomes" id="UP000010384"/>
    </source>
</evidence>
<evidence type="ECO:0000256" key="1">
    <source>
        <dbReference type="SAM" id="MobiDB-lite"/>
    </source>
</evidence>
<dbReference type="InParanoid" id="K9U3Y4"/>
<evidence type="ECO:0000313" key="2">
    <source>
        <dbReference type="EMBL" id="AFY89540.1"/>
    </source>
</evidence>
<dbReference type="Proteomes" id="UP000010384">
    <property type="component" value="Chromosome"/>
</dbReference>
<protein>
    <submittedName>
        <fullName evidence="2">Uncharacterized protein</fullName>
    </submittedName>
</protein>
<dbReference type="AlphaFoldDB" id="K9U3Y4"/>
<feature type="region of interest" description="Disordered" evidence="1">
    <location>
        <begin position="84"/>
        <end position="109"/>
    </location>
</feature>
<name>K9U3Y4_CHRTP</name>
<dbReference type="EMBL" id="CP003597">
    <property type="protein sequence ID" value="AFY89540.1"/>
    <property type="molecule type" value="Genomic_DNA"/>
</dbReference>